<dbReference type="RefSeq" id="WP_013253369.1">
    <property type="nucleotide sequence ID" value="NC_014364.1"/>
</dbReference>
<dbReference type="PANTHER" id="PTHR43133:SF8">
    <property type="entry name" value="RNA POLYMERASE SIGMA FACTOR HI_1459-RELATED"/>
    <property type="match status" value="1"/>
</dbReference>
<dbReference type="SUPFAM" id="SSF88946">
    <property type="entry name" value="Sigma2 domain of RNA polymerase sigma factors"/>
    <property type="match status" value="1"/>
</dbReference>
<dbReference type="KEGG" id="ssm:Spirs_0770"/>
<keyword evidence="3" id="KW-0731">Sigma factor</keyword>
<keyword evidence="9" id="KW-1185">Reference proteome</keyword>
<dbReference type="SUPFAM" id="SSF88659">
    <property type="entry name" value="Sigma3 and sigma4 domains of RNA polymerase sigma factors"/>
    <property type="match status" value="1"/>
</dbReference>
<organism evidence="8 9">
    <name type="scientific">Sediminispirochaeta smaragdinae (strain DSM 11293 / JCM 15392 / SEBR 4228)</name>
    <name type="common">Spirochaeta smaragdinae</name>
    <dbReference type="NCBI Taxonomy" id="573413"/>
    <lineage>
        <taxon>Bacteria</taxon>
        <taxon>Pseudomonadati</taxon>
        <taxon>Spirochaetota</taxon>
        <taxon>Spirochaetia</taxon>
        <taxon>Spirochaetales</taxon>
        <taxon>Spirochaetaceae</taxon>
        <taxon>Sediminispirochaeta</taxon>
    </lineage>
</organism>
<sequence length="181" mass="21213">MGHRLEQVFRDQYGKMLHFIIRRIDDAAEAEDMLQEIFVRATEHVNVLDPIDNLVAWLWCSVKNRVIDYYRARALRREKETELIVDDGTDGLDLLADLKLPGGEHAYLRRIIADTLYESLDELPESQREVFILQAIEGRTFAEIAELTGESINTLTARKRYAVKFLRQRLKEIKELLHEEM</sequence>
<dbReference type="Gene3D" id="1.10.10.10">
    <property type="entry name" value="Winged helix-like DNA-binding domain superfamily/Winged helix DNA-binding domain"/>
    <property type="match status" value="1"/>
</dbReference>
<keyword evidence="5" id="KW-0804">Transcription</keyword>
<evidence type="ECO:0000256" key="4">
    <source>
        <dbReference type="ARBA" id="ARBA00023125"/>
    </source>
</evidence>
<name>E1RC25_SEDSS</name>
<dbReference type="Gene3D" id="1.10.1740.10">
    <property type="match status" value="1"/>
</dbReference>
<dbReference type="InterPro" id="IPR013249">
    <property type="entry name" value="RNA_pol_sigma70_r4_t2"/>
</dbReference>
<evidence type="ECO:0000313" key="8">
    <source>
        <dbReference type="EMBL" id="ADK79905.1"/>
    </source>
</evidence>
<protein>
    <submittedName>
        <fullName evidence="8">RNA polymerase, sigma-24 subunit, ECF subfamily</fullName>
    </submittedName>
</protein>
<evidence type="ECO:0000256" key="5">
    <source>
        <dbReference type="ARBA" id="ARBA00023163"/>
    </source>
</evidence>
<keyword evidence="2" id="KW-0805">Transcription regulation</keyword>
<evidence type="ECO:0000259" key="6">
    <source>
        <dbReference type="Pfam" id="PF04542"/>
    </source>
</evidence>
<proteinExistence type="inferred from homology"/>
<feature type="domain" description="RNA polymerase sigma factor 70 region 4 type 2" evidence="7">
    <location>
        <begin position="116"/>
        <end position="163"/>
    </location>
</feature>
<evidence type="ECO:0000256" key="1">
    <source>
        <dbReference type="ARBA" id="ARBA00010641"/>
    </source>
</evidence>
<feature type="domain" description="RNA polymerase sigma-70 region 2" evidence="6">
    <location>
        <begin position="12"/>
        <end position="74"/>
    </location>
</feature>
<dbReference type="NCBIfam" id="TIGR02937">
    <property type="entry name" value="sigma70-ECF"/>
    <property type="match status" value="1"/>
</dbReference>
<dbReference type="InterPro" id="IPR014284">
    <property type="entry name" value="RNA_pol_sigma-70_dom"/>
</dbReference>
<dbReference type="GO" id="GO:0006352">
    <property type="term" value="P:DNA-templated transcription initiation"/>
    <property type="evidence" value="ECO:0007669"/>
    <property type="project" value="InterPro"/>
</dbReference>
<dbReference type="eggNOG" id="COG1595">
    <property type="taxonomic scope" value="Bacteria"/>
</dbReference>
<dbReference type="STRING" id="573413.Spirs_0770"/>
<reference evidence="8 9" key="1">
    <citation type="journal article" date="2010" name="Stand. Genomic Sci.">
        <title>Complete genome sequence of Spirochaeta smaragdinae type strain (SEBR 4228).</title>
        <authorList>
            <person name="Mavromatis K."/>
            <person name="Yasawong M."/>
            <person name="Chertkov O."/>
            <person name="Lapidus A."/>
            <person name="Lucas S."/>
            <person name="Nolan M."/>
            <person name="Del Rio T.G."/>
            <person name="Tice H."/>
            <person name="Cheng J.F."/>
            <person name="Pitluck S."/>
            <person name="Liolios K."/>
            <person name="Ivanova N."/>
            <person name="Tapia R."/>
            <person name="Han C."/>
            <person name="Bruce D."/>
            <person name="Goodwin L."/>
            <person name="Pati A."/>
            <person name="Chen A."/>
            <person name="Palaniappan K."/>
            <person name="Land M."/>
            <person name="Hauser L."/>
            <person name="Chang Y.J."/>
            <person name="Jeffries C.D."/>
            <person name="Detter J.C."/>
            <person name="Rohde M."/>
            <person name="Brambilla E."/>
            <person name="Spring S."/>
            <person name="Goker M."/>
            <person name="Sikorski J."/>
            <person name="Woyke T."/>
            <person name="Bristow J."/>
            <person name="Eisen J.A."/>
            <person name="Markowitz V."/>
            <person name="Hugenholtz P."/>
            <person name="Klenk H.P."/>
            <person name="Kyrpides N.C."/>
        </authorList>
    </citation>
    <scope>NUCLEOTIDE SEQUENCE [LARGE SCALE GENOMIC DNA]</scope>
    <source>
        <strain evidence="9">DSM 11293 / JCM 15392 / SEBR 4228</strain>
    </source>
</reference>
<dbReference type="Pfam" id="PF04542">
    <property type="entry name" value="Sigma70_r2"/>
    <property type="match status" value="1"/>
</dbReference>
<evidence type="ECO:0000256" key="3">
    <source>
        <dbReference type="ARBA" id="ARBA00023082"/>
    </source>
</evidence>
<dbReference type="InterPro" id="IPR039425">
    <property type="entry name" value="RNA_pol_sigma-70-like"/>
</dbReference>
<dbReference type="Pfam" id="PF08281">
    <property type="entry name" value="Sigma70_r4_2"/>
    <property type="match status" value="1"/>
</dbReference>
<dbReference type="InterPro" id="IPR013325">
    <property type="entry name" value="RNA_pol_sigma_r2"/>
</dbReference>
<dbReference type="GO" id="GO:0016987">
    <property type="term" value="F:sigma factor activity"/>
    <property type="evidence" value="ECO:0007669"/>
    <property type="project" value="UniProtKB-KW"/>
</dbReference>
<dbReference type="InterPro" id="IPR036388">
    <property type="entry name" value="WH-like_DNA-bd_sf"/>
</dbReference>
<dbReference type="InterPro" id="IPR013324">
    <property type="entry name" value="RNA_pol_sigma_r3/r4-like"/>
</dbReference>
<gene>
    <name evidence="8" type="ordered locus">Spirs_0770</name>
</gene>
<dbReference type="HOGENOM" id="CLU_047691_12_0_12"/>
<dbReference type="OrthoDB" id="9784272at2"/>
<evidence type="ECO:0000313" key="9">
    <source>
        <dbReference type="Proteomes" id="UP000002318"/>
    </source>
</evidence>
<dbReference type="Proteomes" id="UP000002318">
    <property type="component" value="Chromosome"/>
</dbReference>
<dbReference type="PANTHER" id="PTHR43133">
    <property type="entry name" value="RNA POLYMERASE ECF-TYPE SIGMA FACTO"/>
    <property type="match status" value="1"/>
</dbReference>
<accession>E1RC25</accession>
<evidence type="ECO:0000259" key="7">
    <source>
        <dbReference type="Pfam" id="PF08281"/>
    </source>
</evidence>
<keyword evidence="4" id="KW-0238">DNA-binding</keyword>
<dbReference type="InterPro" id="IPR007627">
    <property type="entry name" value="RNA_pol_sigma70_r2"/>
</dbReference>
<dbReference type="AlphaFoldDB" id="E1RC25"/>
<dbReference type="EMBL" id="CP002116">
    <property type="protein sequence ID" value="ADK79905.1"/>
    <property type="molecule type" value="Genomic_DNA"/>
</dbReference>
<comment type="similarity">
    <text evidence="1">Belongs to the sigma-70 factor family. ECF subfamily.</text>
</comment>
<dbReference type="GO" id="GO:0003677">
    <property type="term" value="F:DNA binding"/>
    <property type="evidence" value="ECO:0007669"/>
    <property type="project" value="UniProtKB-KW"/>
</dbReference>
<evidence type="ECO:0000256" key="2">
    <source>
        <dbReference type="ARBA" id="ARBA00023015"/>
    </source>
</evidence>